<dbReference type="Proteomes" id="UP001163387">
    <property type="component" value="Chromosome"/>
</dbReference>
<keyword evidence="2" id="KW-1185">Reference proteome</keyword>
<protein>
    <submittedName>
        <fullName evidence="1">Uncharacterized protein</fullName>
    </submittedName>
</protein>
<accession>A0ABM8BZA0</accession>
<evidence type="ECO:0000313" key="1">
    <source>
        <dbReference type="EMBL" id="BDT05106.1"/>
    </source>
</evidence>
<evidence type="ECO:0000313" key="2">
    <source>
        <dbReference type="Proteomes" id="UP001163387"/>
    </source>
</evidence>
<reference evidence="1 2" key="1">
    <citation type="journal article" date="2022" name="Front. Microbiol.">
        <title>Male-killing mechanisms vary between Spiroplasma species.</title>
        <authorList>
            <person name="Arai H."/>
            <person name="Inoue M."/>
            <person name="Kageyama D."/>
        </authorList>
    </citation>
    <scope>NUCLEOTIDE SEQUENCE [LARGE SCALE GENOMIC DNA]</scope>
    <source>
        <strain evidence="2">sHm</strain>
    </source>
</reference>
<organism evidence="1 2">
    <name type="scientific">Spiroplasma ixodetis</name>
    <dbReference type="NCBI Taxonomy" id="2141"/>
    <lineage>
        <taxon>Bacteria</taxon>
        <taxon>Bacillati</taxon>
        <taxon>Mycoplasmatota</taxon>
        <taxon>Mollicutes</taxon>
        <taxon>Entomoplasmatales</taxon>
        <taxon>Spiroplasmataceae</taxon>
        <taxon>Spiroplasma</taxon>
    </lineage>
</organism>
<proteinExistence type="predicted"/>
<dbReference type="RefSeq" id="WP_281748677.1">
    <property type="nucleotide sequence ID" value="NZ_AP026933.1"/>
</dbReference>
<sequence>MKLVHYPPEALQNNPQIGDYTHAPTCDFSAKQQKRITTNENNIKLLETKVDNNIKSIENKIEINKQNIDDIKNNWFNIETSPLWKEISNELSTDNLNKEILIIWGYIYESDIYKYKYTRKSIFKLNEEYAIKSYTLLDTFYSDKTNNIRLYLTCSNYKIRASATPRNILFSIYF</sequence>
<name>A0ABM8BZA0_9MOLU</name>
<dbReference type="EMBL" id="AP026933">
    <property type="protein sequence ID" value="BDT05106.1"/>
    <property type="molecule type" value="Genomic_DNA"/>
</dbReference>
<gene>
    <name evidence="1" type="ORF">SHM_27520</name>
</gene>